<reference evidence="1 2" key="1">
    <citation type="journal article" date="2018" name="Front. Plant Sci.">
        <title>Red Clover (Trifolium pratense) and Zigzag Clover (T. medium) - A Picture of Genomic Similarities and Differences.</title>
        <authorList>
            <person name="Dluhosova J."/>
            <person name="Istvanek J."/>
            <person name="Nedelnik J."/>
            <person name="Repkova J."/>
        </authorList>
    </citation>
    <scope>NUCLEOTIDE SEQUENCE [LARGE SCALE GENOMIC DNA]</scope>
    <source>
        <strain evidence="2">cv. 10/8</strain>
        <tissue evidence="1">Leaf</tissue>
    </source>
</reference>
<feature type="non-terminal residue" evidence="1">
    <location>
        <position position="106"/>
    </location>
</feature>
<proteinExistence type="predicted"/>
<accession>A0A392SDR8</accession>
<dbReference type="Proteomes" id="UP000265520">
    <property type="component" value="Unassembled WGS sequence"/>
</dbReference>
<keyword evidence="2" id="KW-1185">Reference proteome</keyword>
<dbReference type="EMBL" id="LXQA010367168">
    <property type="protein sequence ID" value="MCI47093.1"/>
    <property type="molecule type" value="Genomic_DNA"/>
</dbReference>
<organism evidence="1 2">
    <name type="scientific">Trifolium medium</name>
    <dbReference type="NCBI Taxonomy" id="97028"/>
    <lineage>
        <taxon>Eukaryota</taxon>
        <taxon>Viridiplantae</taxon>
        <taxon>Streptophyta</taxon>
        <taxon>Embryophyta</taxon>
        <taxon>Tracheophyta</taxon>
        <taxon>Spermatophyta</taxon>
        <taxon>Magnoliopsida</taxon>
        <taxon>eudicotyledons</taxon>
        <taxon>Gunneridae</taxon>
        <taxon>Pentapetalae</taxon>
        <taxon>rosids</taxon>
        <taxon>fabids</taxon>
        <taxon>Fabales</taxon>
        <taxon>Fabaceae</taxon>
        <taxon>Papilionoideae</taxon>
        <taxon>50 kb inversion clade</taxon>
        <taxon>NPAAA clade</taxon>
        <taxon>Hologalegina</taxon>
        <taxon>IRL clade</taxon>
        <taxon>Trifolieae</taxon>
        <taxon>Trifolium</taxon>
    </lineage>
</organism>
<name>A0A392SDR8_9FABA</name>
<comment type="caution">
    <text evidence="1">The sequence shown here is derived from an EMBL/GenBank/DDBJ whole genome shotgun (WGS) entry which is preliminary data.</text>
</comment>
<evidence type="ECO:0000313" key="2">
    <source>
        <dbReference type="Proteomes" id="UP000265520"/>
    </source>
</evidence>
<evidence type="ECO:0008006" key="3">
    <source>
        <dbReference type="Google" id="ProtNLM"/>
    </source>
</evidence>
<sequence>IPRHPCQSADPLIVKNRHHIFTHFASFVDMMLTPKQRGLTAIHPWDAAPGYMRWYFRISHPCMLPLPPGDPPRPCEAEALVEEEVEAEGPLASMLTARINNMRQIA</sequence>
<evidence type="ECO:0000313" key="1">
    <source>
        <dbReference type="EMBL" id="MCI47093.1"/>
    </source>
</evidence>
<dbReference type="AlphaFoldDB" id="A0A392SDR8"/>
<feature type="non-terminal residue" evidence="1">
    <location>
        <position position="1"/>
    </location>
</feature>
<protein>
    <recommendedName>
        <fullName evidence="3">IMP dehydrogenase/GMP reductase</fullName>
    </recommendedName>
</protein>